<comment type="similarity">
    <text evidence="1 2">Belongs to the glycosyl hydrolase 35 family.</text>
</comment>
<dbReference type="PANTHER" id="PTHR23421">
    <property type="entry name" value="BETA-GALACTOSIDASE RELATED"/>
    <property type="match status" value="1"/>
</dbReference>
<evidence type="ECO:0000256" key="1">
    <source>
        <dbReference type="ARBA" id="ARBA00009809"/>
    </source>
</evidence>
<accession>A0A1H4J318</accession>
<name>A0A1H4J318_9MICO</name>
<dbReference type="InterPro" id="IPR001944">
    <property type="entry name" value="Glycoside_Hdrlase_35"/>
</dbReference>
<evidence type="ECO:0000259" key="3">
    <source>
        <dbReference type="Pfam" id="PF01301"/>
    </source>
</evidence>
<dbReference type="Pfam" id="PF01301">
    <property type="entry name" value="Glyco_hydro_35"/>
    <property type="match status" value="1"/>
</dbReference>
<evidence type="ECO:0000256" key="2">
    <source>
        <dbReference type="RuleBase" id="RU003679"/>
    </source>
</evidence>
<dbReference type="GO" id="GO:0005975">
    <property type="term" value="P:carbohydrate metabolic process"/>
    <property type="evidence" value="ECO:0007669"/>
    <property type="project" value="InterPro"/>
</dbReference>
<organism evidence="4 5">
    <name type="scientific">Microbacterium hydrocarbonoxydans</name>
    <dbReference type="NCBI Taxonomy" id="273678"/>
    <lineage>
        <taxon>Bacteria</taxon>
        <taxon>Bacillati</taxon>
        <taxon>Actinomycetota</taxon>
        <taxon>Actinomycetes</taxon>
        <taxon>Micrococcales</taxon>
        <taxon>Microbacteriaceae</taxon>
        <taxon>Microbacterium</taxon>
    </lineage>
</organism>
<dbReference type="PRINTS" id="PR00742">
    <property type="entry name" value="GLHYDRLASE35"/>
</dbReference>
<dbReference type="Gene3D" id="3.20.20.80">
    <property type="entry name" value="Glycosidases"/>
    <property type="match status" value="1"/>
</dbReference>
<dbReference type="EMBL" id="FNSQ01000005">
    <property type="protein sequence ID" value="SEB40627.1"/>
    <property type="molecule type" value="Genomic_DNA"/>
</dbReference>
<proteinExistence type="inferred from homology"/>
<keyword evidence="5" id="KW-1185">Reference proteome</keyword>
<evidence type="ECO:0000313" key="5">
    <source>
        <dbReference type="Proteomes" id="UP000183750"/>
    </source>
</evidence>
<dbReference type="InterPro" id="IPR031330">
    <property type="entry name" value="Gly_Hdrlase_35_cat"/>
</dbReference>
<reference evidence="5" key="1">
    <citation type="submission" date="2016-10" db="EMBL/GenBank/DDBJ databases">
        <authorList>
            <person name="Varghese N."/>
            <person name="Submissions S."/>
        </authorList>
    </citation>
    <scope>NUCLEOTIDE SEQUENCE [LARGE SCALE GENOMIC DNA]</scope>
    <source>
        <strain evidence="5">DSM 16089</strain>
    </source>
</reference>
<dbReference type="AlphaFoldDB" id="A0A1H4J318"/>
<sequence>MTLTRPSSCARVGTCGAASVVLSSVPVGSSLSRPLGPAYGRRVTTATTTTQTATRYRVDLPRPAAATPSGLDIGDPVGVGRRIEVTDRYLSRDGRPWIPVMGEYHFVRDRRDVWERELRTMRSGGIDVLATYVFWLAHEEVEGEFRWDGDRDLRAFVQTAARVGLDVVLRIGPWAHGETRNGGFPDWLQARDLAHRTDDPAYLAAVQRWYAAIAGQVADLVHRPDDPGAPIIGIQIENELYDQPKHLATLRSMAESAGLAASLFTATGWGGAQLPPGHFLPVYAGYADGFWEESDTGWPDFGRQHFTFSEVRDDLTVGADLRQTRAEASESESGVSDPWPYATCELGSGMATAYHRRPLVDAEDVSALALTKLGSGSAWQGYYMFHGGRHFEGVRSTTQESQETGYPNDVPVRDYDFFAPIGAAGSVRPHFHQLRRQHLFLAAFGDRLATYPARIGPSEPDGLRWSVRGDRDRGFLFVNNHQPALSPLDPVDGVRFEIGGADAPVRIPAAAIDVPADARFFWPIRQPFGDVEAVSATAQPISEILVGAQAVVLLAAVDGIDVELHVEGVHAGDVRGATATPGEEGRLVLRPEAAPGIDCRVVIGTTVFVILDSDTADAVWRGPVGGVDSVVVWPHGGWFDDTGFVVERQQADAEVLVLRAWNDADGADGVGFVTSTVAGASGTLPLPVPEFATAPVVSLRTGGPASRSSAPTDADFADAAVAELRIPNEVWQDDVERVVLEVAWTGDVLRVYLGDELIADQFWSGRRLEVDLSEYRERLEQRPLRLAAFAWNPRARVYVDPRVRPAASVPELSVQSATVHARRYARAF</sequence>
<feature type="domain" description="Glycoside hydrolase 35 catalytic" evidence="3">
    <location>
        <begin position="91"/>
        <end position="438"/>
    </location>
</feature>
<evidence type="ECO:0000313" key="4">
    <source>
        <dbReference type="EMBL" id="SEB40627.1"/>
    </source>
</evidence>
<dbReference type="GO" id="GO:0004553">
    <property type="term" value="F:hydrolase activity, hydrolyzing O-glycosyl compounds"/>
    <property type="evidence" value="ECO:0007669"/>
    <property type="project" value="InterPro"/>
</dbReference>
<dbReference type="SUPFAM" id="SSF51445">
    <property type="entry name" value="(Trans)glycosidases"/>
    <property type="match status" value="1"/>
</dbReference>
<protein>
    <submittedName>
        <fullName evidence="4">Glycosyl hydrolases family 35</fullName>
    </submittedName>
</protein>
<dbReference type="Proteomes" id="UP000183750">
    <property type="component" value="Unassembled WGS sequence"/>
</dbReference>
<gene>
    <name evidence="4" type="ORF">SAMN04489807_0532</name>
</gene>
<keyword evidence="4" id="KW-0378">Hydrolase</keyword>
<dbReference type="InterPro" id="IPR017853">
    <property type="entry name" value="GH"/>
</dbReference>